<dbReference type="Proteomes" id="UP001236559">
    <property type="component" value="Unassembled WGS sequence"/>
</dbReference>
<reference evidence="4 5" key="1">
    <citation type="submission" date="2023-07" db="EMBL/GenBank/DDBJ databases">
        <title>Genomic Encyclopedia of Type Strains, Phase IV (KMG-IV): sequencing the most valuable type-strain genomes for metagenomic binning, comparative biology and taxonomic classification.</title>
        <authorList>
            <person name="Goeker M."/>
        </authorList>
    </citation>
    <scope>NUCLEOTIDE SEQUENCE [LARGE SCALE GENOMIC DNA]</scope>
    <source>
        <strain evidence="4 5">DSM 22616</strain>
    </source>
</reference>
<name>A0ABU0ASJ5_9FIRM</name>
<keyword evidence="1" id="KW-0479">Metal-binding</keyword>
<gene>
    <name evidence="4" type="ORF">J2S72_000240</name>
</gene>
<dbReference type="PANTHER" id="PTHR11845">
    <property type="entry name" value="5'-DEOXYNUCLEOTIDASE HDDC2"/>
    <property type="match status" value="1"/>
</dbReference>
<dbReference type="GO" id="GO:0016787">
    <property type="term" value="F:hydrolase activity"/>
    <property type="evidence" value="ECO:0007669"/>
    <property type="project" value="UniProtKB-KW"/>
</dbReference>
<protein>
    <submittedName>
        <fullName evidence="4">Hydrolase of HD superfamily</fullName>
    </submittedName>
</protein>
<dbReference type="PANTHER" id="PTHR11845:SF13">
    <property type="entry name" value="5'-DEOXYNUCLEOTIDASE HDDC2"/>
    <property type="match status" value="1"/>
</dbReference>
<dbReference type="RefSeq" id="WP_023056240.1">
    <property type="nucleotide sequence ID" value="NZ_JAUSTN010000001.1"/>
</dbReference>
<evidence type="ECO:0000256" key="1">
    <source>
        <dbReference type="ARBA" id="ARBA00022723"/>
    </source>
</evidence>
<feature type="domain" description="HD" evidence="3">
    <location>
        <begin position="14"/>
        <end position="163"/>
    </location>
</feature>
<accession>A0ABU0ASJ5</accession>
<evidence type="ECO:0000259" key="3">
    <source>
        <dbReference type="Pfam" id="PF13023"/>
    </source>
</evidence>
<keyword evidence="2 4" id="KW-0378">Hydrolase</keyword>
<dbReference type="InterPro" id="IPR006674">
    <property type="entry name" value="HD_domain"/>
</dbReference>
<proteinExistence type="predicted"/>
<dbReference type="EMBL" id="JAUSTN010000001">
    <property type="protein sequence ID" value="MDQ0274244.1"/>
    <property type="molecule type" value="Genomic_DNA"/>
</dbReference>
<evidence type="ECO:0000313" key="5">
    <source>
        <dbReference type="Proteomes" id="UP001236559"/>
    </source>
</evidence>
<dbReference type="Pfam" id="PF13023">
    <property type="entry name" value="HD_3"/>
    <property type="match status" value="1"/>
</dbReference>
<comment type="caution">
    <text evidence="4">The sequence shown here is derived from an EMBL/GenBank/DDBJ whole genome shotgun (WGS) entry which is preliminary data.</text>
</comment>
<dbReference type="InterPro" id="IPR039356">
    <property type="entry name" value="YfbR/HDDC2"/>
</dbReference>
<evidence type="ECO:0000256" key="2">
    <source>
        <dbReference type="ARBA" id="ARBA00022801"/>
    </source>
</evidence>
<dbReference type="Gene3D" id="1.10.3210.10">
    <property type="entry name" value="Hypothetical protein af1432"/>
    <property type="match status" value="1"/>
</dbReference>
<keyword evidence="5" id="KW-1185">Reference proteome</keyword>
<sequence>MENLKNDINFILEIDKMKRVKRQSLNLDKVTFEDDAQHSFHVALAALTLKDYTDREIDINKVVKMLLVHDLVEIYAGDTFAYDTEGYKDKYEREMEAANKIFSIPSNGKYLKDLFLEFDKCETDEALFANTVDRLEPIMLNYFGGGGSWKSHNIKKDQVYKRIEIAKRISTKLYQYGISIIDDYFDR</sequence>
<organism evidence="4 5">
    <name type="scientific">Peptoniphilus koenoeneniae</name>
    <dbReference type="NCBI Taxonomy" id="507751"/>
    <lineage>
        <taxon>Bacteria</taxon>
        <taxon>Bacillati</taxon>
        <taxon>Bacillota</taxon>
        <taxon>Tissierellia</taxon>
        <taxon>Tissierellales</taxon>
        <taxon>Peptoniphilaceae</taxon>
        <taxon>Peptoniphilus</taxon>
    </lineage>
</organism>
<dbReference type="SUPFAM" id="SSF109604">
    <property type="entry name" value="HD-domain/PDEase-like"/>
    <property type="match status" value="1"/>
</dbReference>
<evidence type="ECO:0000313" key="4">
    <source>
        <dbReference type="EMBL" id="MDQ0274244.1"/>
    </source>
</evidence>